<dbReference type="RefSeq" id="WP_127746224.1">
    <property type="nucleotide sequence ID" value="NZ_SACN01000005.1"/>
</dbReference>
<dbReference type="AlphaFoldDB" id="A0A437LVB0"/>
<proteinExistence type="inferred from homology"/>
<feature type="domain" description="2Fe-2S ferredoxin-type" evidence="7">
    <location>
        <begin position="2"/>
        <end position="105"/>
    </location>
</feature>
<evidence type="ECO:0000256" key="2">
    <source>
        <dbReference type="ARBA" id="ARBA00022714"/>
    </source>
</evidence>
<dbReference type="InterPro" id="IPR018298">
    <property type="entry name" value="Adrenodoxin_Fe-S_BS"/>
</dbReference>
<comment type="cofactor">
    <cofactor evidence="6">
        <name>[2Fe-2S] cluster</name>
        <dbReference type="ChEBI" id="CHEBI:190135"/>
    </cofactor>
</comment>
<keyword evidence="4" id="KW-0408">Iron</keyword>
<evidence type="ECO:0000256" key="4">
    <source>
        <dbReference type="ARBA" id="ARBA00023004"/>
    </source>
</evidence>
<dbReference type="GO" id="GO:0051537">
    <property type="term" value="F:2 iron, 2 sulfur cluster binding"/>
    <property type="evidence" value="ECO:0007669"/>
    <property type="project" value="UniProtKB-KW"/>
</dbReference>
<keyword evidence="5" id="KW-0411">Iron-sulfur</keyword>
<dbReference type="InterPro" id="IPR001055">
    <property type="entry name" value="Adrenodoxin-like"/>
</dbReference>
<protein>
    <submittedName>
        <fullName evidence="8">2Fe-2S iron-sulfur cluster binding domain-containing protein</fullName>
    </submittedName>
</protein>
<dbReference type="Pfam" id="PF00111">
    <property type="entry name" value="Fer2"/>
    <property type="match status" value="1"/>
</dbReference>
<dbReference type="PROSITE" id="PS00814">
    <property type="entry name" value="ADX"/>
    <property type="match status" value="1"/>
</dbReference>
<dbReference type="Gene3D" id="3.10.20.30">
    <property type="match status" value="1"/>
</dbReference>
<dbReference type="GO" id="GO:0140647">
    <property type="term" value="P:P450-containing electron transport chain"/>
    <property type="evidence" value="ECO:0007669"/>
    <property type="project" value="InterPro"/>
</dbReference>
<evidence type="ECO:0000256" key="1">
    <source>
        <dbReference type="ARBA" id="ARBA00010914"/>
    </source>
</evidence>
<dbReference type="InterPro" id="IPR001041">
    <property type="entry name" value="2Fe-2S_ferredoxin-type"/>
</dbReference>
<organism evidence="8 9">
    <name type="scientific">Sphingomonas crocodyli</name>
    <dbReference type="NCBI Taxonomy" id="1979270"/>
    <lineage>
        <taxon>Bacteria</taxon>
        <taxon>Pseudomonadati</taxon>
        <taxon>Pseudomonadota</taxon>
        <taxon>Alphaproteobacteria</taxon>
        <taxon>Sphingomonadales</taxon>
        <taxon>Sphingomonadaceae</taxon>
        <taxon>Sphingomonas</taxon>
    </lineage>
</organism>
<dbReference type="SUPFAM" id="SSF54292">
    <property type="entry name" value="2Fe-2S ferredoxin-like"/>
    <property type="match status" value="1"/>
</dbReference>
<keyword evidence="2" id="KW-0001">2Fe-2S</keyword>
<dbReference type="GO" id="GO:0005829">
    <property type="term" value="C:cytosol"/>
    <property type="evidence" value="ECO:0007669"/>
    <property type="project" value="TreeGrafter"/>
</dbReference>
<dbReference type="GO" id="GO:0009055">
    <property type="term" value="F:electron transfer activity"/>
    <property type="evidence" value="ECO:0007669"/>
    <property type="project" value="TreeGrafter"/>
</dbReference>
<dbReference type="Proteomes" id="UP000282971">
    <property type="component" value="Unassembled WGS sequence"/>
</dbReference>
<dbReference type="PANTHER" id="PTHR23426">
    <property type="entry name" value="FERREDOXIN/ADRENODOXIN"/>
    <property type="match status" value="1"/>
</dbReference>
<dbReference type="PANTHER" id="PTHR23426:SF65">
    <property type="entry name" value="FERREDOXIN-2, MITOCHONDRIAL"/>
    <property type="match status" value="1"/>
</dbReference>
<dbReference type="GO" id="GO:0046872">
    <property type="term" value="F:metal ion binding"/>
    <property type="evidence" value="ECO:0007669"/>
    <property type="project" value="UniProtKB-KW"/>
</dbReference>
<evidence type="ECO:0000259" key="7">
    <source>
        <dbReference type="PROSITE" id="PS51085"/>
    </source>
</evidence>
<keyword evidence="3" id="KW-0479">Metal-binding</keyword>
<accession>A0A437LVB0</accession>
<evidence type="ECO:0000256" key="5">
    <source>
        <dbReference type="ARBA" id="ARBA00023014"/>
    </source>
</evidence>
<dbReference type="InterPro" id="IPR012675">
    <property type="entry name" value="Beta-grasp_dom_sf"/>
</dbReference>
<dbReference type="InterPro" id="IPR036010">
    <property type="entry name" value="2Fe-2S_ferredoxin-like_sf"/>
</dbReference>
<evidence type="ECO:0000313" key="8">
    <source>
        <dbReference type="EMBL" id="RVT89307.1"/>
    </source>
</evidence>
<evidence type="ECO:0000313" key="9">
    <source>
        <dbReference type="Proteomes" id="UP000282971"/>
    </source>
</evidence>
<evidence type="ECO:0000256" key="3">
    <source>
        <dbReference type="ARBA" id="ARBA00022723"/>
    </source>
</evidence>
<dbReference type="OrthoDB" id="9799640at2"/>
<dbReference type="PRINTS" id="PR00355">
    <property type="entry name" value="ADRENODOXIN"/>
</dbReference>
<evidence type="ECO:0000256" key="6">
    <source>
        <dbReference type="ARBA" id="ARBA00034078"/>
    </source>
</evidence>
<dbReference type="CDD" id="cd00207">
    <property type="entry name" value="fer2"/>
    <property type="match status" value="1"/>
</dbReference>
<dbReference type="EMBL" id="SACN01000005">
    <property type="protein sequence ID" value="RVT89307.1"/>
    <property type="molecule type" value="Genomic_DNA"/>
</dbReference>
<reference evidence="8 9" key="1">
    <citation type="submission" date="2019-01" db="EMBL/GenBank/DDBJ databases">
        <authorList>
            <person name="Chen W.-M."/>
        </authorList>
    </citation>
    <scope>NUCLEOTIDE SEQUENCE [LARGE SCALE GENOMIC DNA]</scope>
    <source>
        <strain evidence="8 9">CCP-7</strain>
    </source>
</reference>
<dbReference type="PROSITE" id="PS51085">
    <property type="entry name" value="2FE2S_FER_2"/>
    <property type="match status" value="1"/>
</dbReference>
<sequence>MIRVTYIEADGTERTGEGKPNFSVMEVAQSAGVEGIIAECGGACSCATCHVLVDPAWMDAVGAATEVETELLEFSEYVAPNSRLSCQISLTQALDGLVVRVPPKQG</sequence>
<comment type="caution">
    <text evidence="8">The sequence shown here is derived from an EMBL/GenBank/DDBJ whole genome shotgun (WGS) entry which is preliminary data.</text>
</comment>
<keyword evidence="9" id="KW-1185">Reference proteome</keyword>
<comment type="similarity">
    <text evidence="1">Belongs to the adrenodoxin/putidaredoxin family.</text>
</comment>
<name>A0A437LVB0_9SPHN</name>
<gene>
    <name evidence="8" type="ORF">EOD43_21270</name>
</gene>